<sequence>MSEKKSQECSYKDNNQQENPDSRPELQLSVSYVYHFLKEKQYTPCSGSTTTDFLLATLASPTDYILQLAGML</sequence>
<protein>
    <submittedName>
        <fullName evidence="3">Huntingtin-interacting protein M-like</fullName>
    </submittedName>
</protein>
<name>A0AAX6TCB2_HETGA</name>
<dbReference type="GeneID" id="110350266"/>
<dbReference type="InterPro" id="IPR009072">
    <property type="entry name" value="Histone-fold"/>
</dbReference>
<dbReference type="AlphaFoldDB" id="A0AAX6TCB2"/>
<dbReference type="Proteomes" id="UP000694906">
    <property type="component" value="Unplaced"/>
</dbReference>
<feature type="compositionally biased region" description="Basic and acidic residues" evidence="1">
    <location>
        <begin position="1"/>
        <end position="11"/>
    </location>
</feature>
<reference evidence="3" key="1">
    <citation type="submission" date="2025-08" db="UniProtKB">
        <authorList>
            <consortium name="RefSeq"/>
        </authorList>
    </citation>
    <scope>IDENTIFICATION</scope>
</reference>
<proteinExistence type="predicted"/>
<feature type="region of interest" description="Disordered" evidence="1">
    <location>
        <begin position="1"/>
        <end position="25"/>
    </location>
</feature>
<evidence type="ECO:0000313" key="2">
    <source>
        <dbReference type="Proteomes" id="UP000694906"/>
    </source>
</evidence>
<dbReference type="Gene3D" id="1.10.20.10">
    <property type="entry name" value="Histone, subunit A"/>
    <property type="match status" value="1"/>
</dbReference>
<evidence type="ECO:0000256" key="1">
    <source>
        <dbReference type="SAM" id="MobiDB-lite"/>
    </source>
</evidence>
<dbReference type="SUPFAM" id="SSF47113">
    <property type="entry name" value="Histone-fold"/>
    <property type="match status" value="1"/>
</dbReference>
<gene>
    <name evidence="3" type="primary">LOC110350266</name>
</gene>
<evidence type="ECO:0000313" key="3">
    <source>
        <dbReference type="RefSeq" id="XP_021118118.1"/>
    </source>
</evidence>
<dbReference type="RefSeq" id="XP_021118118.1">
    <property type="nucleotide sequence ID" value="XM_021262459.1"/>
</dbReference>
<keyword evidence="2" id="KW-1185">Reference proteome</keyword>
<accession>A0AAX6TCB2</accession>
<dbReference type="GO" id="GO:0046982">
    <property type="term" value="F:protein heterodimerization activity"/>
    <property type="evidence" value="ECO:0007669"/>
    <property type="project" value="InterPro"/>
</dbReference>
<organism evidence="2 3">
    <name type="scientific">Heterocephalus glaber</name>
    <name type="common">Naked mole rat</name>
    <dbReference type="NCBI Taxonomy" id="10181"/>
    <lineage>
        <taxon>Eukaryota</taxon>
        <taxon>Metazoa</taxon>
        <taxon>Chordata</taxon>
        <taxon>Craniata</taxon>
        <taxon>Vertebrata</taxon>
        <taxon>Euteleostomi</taxon>
        <taxon>Mammalia</taxon>
        <taxon>Eutheria</taxon>
        <taxon>Euarchontoglires</taxon>
        <taxon>Glires</taxon>
        <taxon>Rodentia</taxon>
        <taxon>Hystricomorpha</taxon>
        <taxon>Bathyergidae</taxon>
        <taxon>Heterocephalus</taxon>
    </lineage>
</organism>